<protein>
    <recommendedName>
        <fullName evidence="2">Retrovirus-related Pol polyprotein from transposon TNT 1-94</fullName>
    </recommendedName>
</protein>
<organism evidence="1">
    <name type="scientific">Vitis vinifera</name>
    <name type="common">Grape</name>
    <dbReference type="NCBI Taxonomy" id="29760"/>
    <lineage>
        <taxon>Eukaryota</taxon>
        <taxon>Viridiplantae</taxon>
        <taxon>Streptophyta</taxon>
        <taxon>Embryophyta</taxon>
        <taxon>Tracheophyta</taxon>
        <taxon>Spermatophyta</taxon>
        <taxon>Magnoliopsida</taxon>
        <taxon>eudicotyledons</taxon>
        <taxon>Gunneridae</taxon>
        <taxon>Pentapetalae</taxon>
        <taxon>rosids</taxon>
        <taxon>Vitales</taxon>
        <taxon>Vitaceae</taxon>
        <taxon>Viteae</taxon>
        <taxon>Vitis</taxon>
    </lineage>
</organism>
<dbReference type="AlphaFoldDB" id="A5AGT4"/>
<name>A5AGT4_VITVI</name>
<dbReference type="PANTHER" id="PTHR11439:SF467">
    <property type="entry name" value="INTEGRASE CATALYTIC DOMAIN-CONTAINING PROTEIN"/>
    <property type="match status" value="1"/>
</dbReference>
<evidence type="ECO:0000313" key="1">
    <source>
        <dbReference type="EMBL" id="CAN69007.1"/>
    </source>
</evidence>
<sequence>MTHLDPCTSQCELEVQRIIHLQNFASQLPDAFIDTKKVTKSHILAANTPTRIDVLVEKTQIIQKAPEKAHIEQEAPEKAHIERETLKETQIPENCEISIEHFPNGVLVHQSTYIKKVLKCFYMDKVHPLSSPIVVRSLDMKKDSFRSCEKNEELLGPKIPYLSGIGALMYLANCTRLDIAFSVNLLAKYSSAPTRRHWNGVKHILRYFRGTIDMSLFYSRESKQQLLGYADAGYLSDSHKGKSQIGYVFNCDGTAISWRSVKQTMVVTSSNHLEILAIHKASRESIWLRSMIQHLRESYGLSFIKGDPTILFEDNVACIAQIIGGYIKEDRTKHISPKFFYIHEL</sequence>
<proteinExistence type="predicted"/>
<gene>
    <name evidence="1" type="ORF">VITISV_040724</name>
</gene>
<accession>A5AGT4</accession>
<reference evidence="1" key="1">
    <citation type="journal article" date="2007" name="PLoS ONE">
        <title>The first genome sequence of an elite grapevine cultivar (Pinot noir Vitis vinifera L.): coping with a highly heterozygous genome.</title>
        <authorList>
            <person name="Velasco R."/>
            <person name="Zharkikh A."/>
            <person name="Troggio M."/>
            <person name="Cartwright D.A."/>
            <person name="Cestaro A."/>
            <person name="Pruss D."/>
            <person name="Pindo M."/>
            <person name="FitzGerald L.M."/>
            <person name="Vezzulli S."/>
            <person name="Reid J."/>
            <person name="Malacarne G."/>
            <person name="Iliev D."/>
            <person name="Coppola G."/>
            <person name="Wardell B."/>
            <person name="Micheletti D."/>
            <person name="Macalma T."/>
            <person name="Facci M."/>
            <person name="Mitchell J.T."/>
            <person name="Perazzolli M."/>
            <person name="Eldredge G."/>
            <person name="Gatto P."/>
            <person name="Oyzerski R."/>
            <person name="Moretto M."/>
            <person name="Gutin N."/>
            <person name="Stefanini M."/>
            <person name="Chen Y."/>
            <person name="Segala C."/>
            <person name="Davenport C."/>
            <person name="Dematte L."/>
            <person name="Mraz A."/>
            <person name="Battilana J."/>
            <person name="Stormo K."/>
            <person name="Costa F."/>
            <person name="Tao Q."/>
            <person name="Si-Ammour A."/>
            <person name="Harkins T."/>
            <person name="Lackey A."/>
            <person name="Perbost C."/>
            <person name="Taillon B."/>
            <person name="Stella A."/>
            <person name="Solovyev V."/>
            <person name="Fawcett J.A."/>
            <person name="Sterck L."/>
            <person name="Vandepoele K."/>
            <person name="Grando S.M."/>
            <person name="Toppo S."/>
            <person name="Moser C."/>
            <person name="Lanchbury J."/>
            <person name="Bogden R."/>
            <person name="Skolnick M."/>
            <person name="Sgaramella V."/>
            <person name="Bhatnagar S.K."/>
            <person name="Fontana P."/>
            <person name="Gutin A."/>
            <person name="Van de Peer Y."/>
            <person name="Salamini F."/>
            <person name="Viola R."/>
        </authorList>
    </citation>
    <scope>NUCLEOTIDE SEQUENCE</scope>
</reference>
<dbReference type="EMBL" id="AM426469">
    <property type="protein sequence ID" value="CAN69007.1"/>
    <property type="molecule type" value="Genomic_DNA"/>
</dbReference>
<evidence type="ECO:0008006" key="2">
    <source>
        <dbReference type="Google" id="ProtNLM"/>
    </source>
</evidence>
<dbReference type="CDD" id="cd09272">
    <property type="entry name" value="RNase_HI_RT_Ty1"/>
    <property type="match status" value="1"/>
</dbReference>
<dbReference type="PANTHER" id="PTHR11439">
    <property type="entry name" value="GAG-POL-RELATED RETROTRANSPOSON"/>
    <property type="match status" value="1"/>
</dbReference>